<protein>
    <recommendedName>
        <fullName evidence="4">Calcineurin-like phosphoesterase domain-containing protein</fullName>
    </recommendedName>
</protein>
<dbReference type="InterPro" id="IPR004843">
    <property type="entry name" value="Calcineurin-like_PHP"/>
</dbReference>
<gene>
    <name evidence="5" type="ORF">I568_01033</name>
</gene>
<dbReference type="SUPFAM" id="SSF56300">
    <property type="entry name" value="Metallo-dependent phosphatases"/>
    <property type="match status" value="1"/>
</dbReference>
<evidence type="ECO:0000313" key="5">
    <source>
        <dbReference type="EMBL" id="EOW84537.1"/>
    </source>
</evidence>
<proteinExistence type="predicted"/>
<name>S0KHV2_9ENTE</name>
<feature type="domain" description="Calcineurin-like phosphoesterase" evidence="4">
    <location>
        <begin position="65"/>
        <end position="234"/>
    </location>
</feature>
<keyword evidence="3" id="KW-0812">Transmembrane</keyword>
<keyword evidence="2" id="KW-0378">Hydrolase</keyword>
<dbReference type="PANTHER" id="PTHR31302">
    <property type="entry name" value="TRANSMEMBRANE PROTEIN WITH METALLOPHOSPHOESTERASE DOMAIN-RELATED"/>
    <property type="match status" value="1"/>
</dbReference>
<dbReference type="STRING" id="1121865.OMW_00435"/>
<evidence type="ECO:0000256" key="2">
    <source>
        <dbReference type="ARBA" id="ARBA00022801"/>
    </source>
</evidence>
<dbReference type="GO" id="GO:0016020">
    <property type="term" value="C:membrane"/>
    <property type="evidence" value="ECO:0007669"/>
    <property type="project" value="GOC"/>
</dbReference>
<dbReference type="EMBL" id="ASWJ01000004">
    <property type="protein sequence ID" value="EOW84537.1"/>
    <property type="molecule type" value="Genomic_DNA"/>
</dbReference>
<keyword evidence="1" id="KW-0479">Metal-binding</keyword>
<dbReference type="OrthoDB" id="9780884at2"/>
<keyword evidence="6" id="KW-1185">Reference proteome</keyword>
<dbReference type="GO" id="GO:0009245">
    <property type="term" value="P:lipid A biosynthetic process"/>
    <property type="evidence" value="ECO:0007669"/>
    <property type="project" value="TreeGrafter"/>
</dbReference>
<reference evidence="5 6" key="1">
    <citation type="submission" date="2013-03" db="EMBL/GenBank/DDBJ databases">
        <title>The Genome Sequence of Enterococcus columbae ATCC_51263 (PacBio/Illumina hybrid assembly).</title>
        <authorList>
            <consortium name="The Broad Institute Genomics Platform"/>
            <consortium name="The Broad Institute Genome Sequencing Center for Infectious Disease"/>
            <person name="Earl A."/>
            <person name="Russ C."/>
            <person name="Gilmore M."/>
            <person name="Surin D."/>
            <person name="Walker B."/>
            <person name="Young S."/>
            <person name="Zeng Q."/>
            <person name="Gargeya S."/>
            <person name="Fitzgerald M."/>
            <person name="Haas B."/>
            <person name="Abouelleil A."/>
            <person name="Allen A.W."/>
            <person name="Alvarado L."/>
            <person name="Arachchi H.M."/>
            <person name="Berlin A.M."/>
            <person name="Chapman S.B."/>
            <person name="Gainer-Dewar J."/>
            <person name="Goldberg J."/>
            <person name="Griggs A."/>
            <person name="Gujja S."/>
            <person name="Hansen M."/>
            <person name="Howarth C."/>
            <person name="Imamovic A."/>
            <person name="Ireland A."/>
            <person name="Larimer J."/>
            <person name="McCowan C."/>
            <person name="Murphy C."/>
            <person name="Pearson M."/>
            <person name="Poon T.W."/>
            <person name="Priest M."/>
            <person name="Roberts A."/>
            <person name="Saif S."/>
            <person name="Shea T."/>
            <person name="Sisk P."/>
            <person name="Sykes S."/>
            <person name="Wortman J."/>
            <person name="Nusbaum C."/>
            <person name="Birren B."/>
        </authorList>
    </citation>
    <scope>NUCLEOTIDE SEQUENCE [LARGE SCALE GENOMIC DNA]</scope>
    <source>
        <strain evidence="5 6">ATCC 51263</strain>
    </source>
</reference>
<evidence type="ECO:0000259" key="4">
    <source>
        <dbReference type="Pfam" id="PF00149"/>
    </source>
</evidence>
<keyword evidence="3" id="KW-0472">Membrane</keyword>
<comment type="caution">
    <text evidence="5">The sequence shown here is derived from an EMBL/GenBank/DDBJ whole genome shotgun (WGS) entry which is preliminary data.</text>
</comment>
<dbReference type="AlphaFoldDB" id="S0KHV2"/>
<dbReference type="InterPro" id="IPR029052">
    <property type="entry name" value="Metallo-depent_PP-like"/>
</dbReference>
<dbReference type="eggNOG" id="COG1408">
    <property type="taxonomic scope" value="Bacteria"/>
</dbReference>
<evidence type="ECO:0000256" key="3">
    <source>
        <dbReference type="SAM" id="Phobius"/>
    </source>
</evidence>
<evidence type="ECO:0000256" key="1">
    <source>
        <dbReference type="ARBA" id="ARBA00022723"/>
    </source>
</evidence>
<dbReference type="Pfam" id="PF00149">
    <property type="entry name" value="Metallophos"/>
    <property type="match status" value="1"/>
</dbReference>
<evidence type="ECO:0000313" key="6">
    <source>
        <dbReference type="Proteomes" id="UP000014113"/>
    </source>
</evidence>
<dbReference type="PATRIC" id="fig|1121865.3.peg.428"/>
<dbReference type="Gene3D" id="3.60.21.10">
    <property type="match status" value="1"/>
</dbReference>
<accession>S0KHV2</accession>
<sequence length="299" mass="34438">MGIEMSRYNIVKGIRGFLKWKYFIRWFLLIISFLTVWTIWENLTVGTTYYHIENERIPRVFDGYKIAVVSDLHNAEFGKENSQIIKIIEKEKPDMIAITGDLVDSKRLDIDVAITLVQKLMKIAPCYYVTGNHEAWIGQRFSELERKLLDEKVEVLRDRVIQLEKDQQSIQIAGVDDPDFADRDCSIQSSVLLSKIKDLKLSDEYCVLLSHRPELFDTYVSEYVDMVLSGHAHGGQFRLPFVGGIIAPNQGLFPKYDAGIYTKEQTTMIVSRGIGNSVIPVRFNNRPEVEMIELNSQEH</sequence>
<dbReference type="PANTHER" id="PTHR31302:SF31">
    <property type="entry name" value="PHOSPHODIESTERASE YAEI"/>
    <property type="match status" value="1"/>
</dbReference>
<dbReference type="Proteomes" id="UP000014113">
    <property type="component" value="Unassembled WGS sequence"/>
</dbReference>
<dbReference type="GO" id="GO:0046872">
    <property type="term" value="F:metal ion binding"/>
    <property type="evidence" value="ECO:0007669"/>
    <property type="project" value="UniProtKB-KW"/>
</dbReference>
<dbReference type="CDD" id="cd07385">
    <property type="entry name" value="MPP_YkuE_C"/>
    <property type="match status" value="1"/>
</dbReference>
<feature type="transmembrane region" description="Helical" evidence="3">
    <location>
        <begin position="22"/>
        <end position="40"/>
    </location>
</feature>
<organism evidence="5 6">
    <name type="scientific">Enterococcus columbae DSM 7374 = ATCC 51263</name>
    <dbReference type="NCBI Taxonomy" id="1121865"/>
    <lineage>
        <taxon>Bacteria</taxon>
        <taxon>Bacillati</taxon>
        <taxon>Bacillota</taxon>
        <taxon>Bacilli</taxon>
        <taxon>Lactobacillales</taxon>
        <taxon>Enterococcaceae</taxon>
        <taxon>Enterococcus</taxon>
    </lineage>
</organism>
<dbReference type="GO" id="GO:0008758">
    <property type="term" value="F:UDP-2,3-diacylglucosamine hydrolase activity"/>
    <property type="evidence" value="ECO:0007669"/>
    <property type="project" value="TreeGrafter"/>
</dbReference>
<keyword evidence="3" id="KW-1133">Transmembrane helix</keyword>
<dbReference type="InterPro" id="IPR051158">
    <property type="entry name" value="Metallophosphoesterase_sf"/>
</dbReference>